<evidence type="ECO:0000313" key="3">
    <source>
        <dbReference type="Proteomes" id="UP000324832"/>
    </source>
</evidence>
<dbReference type="AlphaFoldDB" id="A0A5E4QIL6"/>
<feature type="compositionally biased region" description="Basic and acidic residues" evidence="1">
    <location>
        <begin position="53"/>
        <end position="89"/>
    </location>
</feature>
<dbReference type="SUPFAM" id="SSF57903">
    <property type="entry name" value="FYVE/PHD zinc finger"/>
    <property type="match status" value="1"/>
</dbReference>
<reference evidence="2 3" key="1">
    <citation type="submission" date="2017-07" db="EMBL/GenBank/DDBJ databases">
        <authorList>
            <person name="Talla V."/>
            <person name="Backstrom N."/>
        </authorList>
    </citation>
    <scope>NUCLEOTIDE SEQUENCE [LARGE SCALE GENOMIC DNA]</scope>
</reference>
<evidence type="ECO:0008006" key="4">
    <source>
        <dbReference type="Google" id="ProtNLM"/>
    </source>
</evidence>
<sequence>MDEKGCRLTLHHQQKVFAANRTKRVHLISQEHAENVTVAICKITNDLFDTTKEKTASDSNNGKKEINKKRGNELKKVPRETRLNKDINKKVTKASKKKESKTLEKHGGYCHGCKVDRLNDMHHWQNCQKWYHEVCVGLTKDDEEQFMSRVQLKI</sequence>
<feature type="region of interest" description="Disordered" evidence="1">
    <location>
        <begin position="53"/>
        <end position="100"/>
    </location>
</feature>
<proteinExistence type="predicted"/>
<dbReference type="EMBL" id="FZQP02002913">
    <property type="protein sequence ID" value="VVC96867.1"/>
    <property type="molecule type" value="Genomic_DNA"/>
</dbReference>
<name>A0A5E4QIL6_9NEOP</name>
<protein>
    <recommendedName>
        <fullName evidence="4">Zinc finger PHD-type domain-containing protein</fullName>
    </recommendedName>
</protein>
<evidence type="ECO:0000313" key="2">
    <source>
        <dbReference type="EMBL" id="VVC96867.1"/>
    </source>
</evidence>
<gene>
    <name evidence="2" type="ORF">LSINAPIS_LOCUS8271</name>
</gene>
<keyword evidence="3" id="KW-1185">Reference proteome</keyword>
<accession>A0A5E4QIL6</accession>
<dbReference type="Proteomes" id="UP000324832">
    <property type="component" value="Unassembled WGS sequence"/>
</dbReference>
<dbReference type="Gene3D" id="3.30.40.10">
    <property type="entry name" value="Zinc/RING finger domain, C3HC4 (zinc finger)"/>
    <property type="match status" value="1"/>
</dbReference>
<organism evidence="2 3">
    <name type="scientific">Leptidea sinapis</name>
    <dbReference type="NCBI Taxonomy" id="189913"/>
    <lineage>
        <taxon>Eukaryota</taxon>
        <taxon>Metazoa</taxon>
        <taxon>Ecdysozoa</taxon>
        <taxon>Arthropoda</taxon>
        <taxon>Hexapoda</taxon>
        <taxon>Insecta</taxon>
        <taxon>Pterygota</taxon>
        <taxon>Neoptera</taxon>
        <taxon>Endopterygota</taxon>
        <taxon>Lepidoptera</taxon>
        <taxon>Glossata</taxon>
        <taxon>Ditrysia</taxon>
        <taxon>Papilionoidea</taxon>
        <taxon>Pieridae</taxon>
        <taxon>Dismorphiinae</taxon>
        <taxon>Leptidea</taxon>
    </lineage>
</organism>
<dbReference type="InterPro" id="IPR013083">
    <property type="entry name" value="Znf_RING/FYVE/PHD"/>
</dbReference>
<feature type="compositionally biased region" description="Basic residues" evidence="1">
    <location>
        <begin position="90"/>
        <end position="99"/>
    </location>
</feature>
<dbReference type="InterPro" id="IPR011011">
    <property type="entry name" value="Znf_FYVE_PHD"/>
</dbReference>
<evidence type="ECO:0000256" key="1">
    <source>
        <dbReference type="SAM" id="MobiDB-lite"/>
    </source>
</evidence>